<evidence type="ECO:0000313" key="3">
    <source>
        <dbReference type="Proteomes" id="UP001500620"/>
    </source>
</evidence>
<evidence type="ECO:0008006" key="4">
    <source>
        <dbReference type="Google" id="ProtNLM"/>
    </source>
</evidence>
<feature type="transmembrane region" description="Helical" evidence="1">
    <location>
        <begin position="140"/>
        <end position="162"/>
    </location>
</feature>
<organism evidence="2 3">
    <name type="scientific">Dactylosporangium darangshiense</name>
    <dbReference type="NCBI Taxonomy" id="579108"/>
    <lineage>
        <taxon>Bacteria</taxon>
        <taxon>Bacillati</taxon>
        <taxon>Actinomycetota</taxon>
        <taxon>Actinomycetes</taxon>
        <taxon>Micromonosporales</taxon>
        <taxon>Micromonosporaceae</taxon>
        <taxon>Dactylosporangium</taxon>
    </lineage>
</organism>
<keyword evidence="1" id="KW-0812">Transmembrane</keyword>
<dbReference type="RefSeq" id="WP_345128558.1">
    <property type="nucleotide sequence ID" value="NZ_BAABAT010000009.1"/>
</dbReference>
<comment type="caution">
    <text evidence="2">The sequence shown here is derived from an EMBL/GenBank/DDBJ whole genome shotgun (WGS) entry which is preliminary data.</text>
</comment>
<protein>
    <recommendedName>
        <fullName evidence="4">Integral membrane protein</fullName>
    </recommendedName>
</protein>
<feature type="transmembrane region" description="Helical" evidence="1">
    <location>
        <begin position="104"/>
        <end position="128"/>
    </location>
</feature>
<reference evidence="3" key="1">
    <citation type="journal article" date="2019" name="Int. J. Syst. Evol. Microbiol.">
        <title>The Global Catalogue of Microorganisms (GCM) 10K type strain sequencing project: providing services to taxonomists for standard genome sequencing and annotation.</title>
        <authorList>
            <consortium name="The Broad Institute Genomics Platform"/>
            <consortium name="The Broad Institute Genome Sequencing Center for Infectious Disease"/>
            <person name="Wu L."/>
            <person name="Ma J."/>
        </authorList>
    </citation>
    <scope>NUCLEOTIDE SEQUENCE [LARGE SCALE GENOMIC DNA]</scope>
    <source>
        <strain evidence="3">JCM 17441</strain>
    </source>
</reference>
<gene>
    <name evidence="2" type="ORF">GCM10022255_039580</name>
</gene>
<proteinExistence type="predicted"/>
<dbReference type="EMBL" id="BAABAT010000009">
    <property type="protein sequence ID" value="GAA4250531.1"/>
    <property type="molecule type" value="Genomic_DNA"/>
</dbReference>
<evidence type="ECO:0000313" key="2">
    <source>
        <dbReference type="EMBL" id="GAA4250531.1"/>
    </source>
</evidence>
<dbReference type="Proteomes" id="UP001500620">
    <property type="component" value="Unassembled WGS sequence"/>
</dbReference>
<keyword evidence="1" id="KW-1133">Transmembrane helix</keyword>
<evidence type="ECO:0000256" key="1">
    <source>
        <dbReference type="SAM" id="Phobius"/>
    </source>
</evidence>
<accession>A0ABP8D9F1</accession>
<sequence length="226" mass="25338">MTNDAVPAGADPRRLLSEARGLARRVRVDQRVTWFALLVLAAATFVGIPFDRYFYVSHCTGTGACEFWRRGVLIYWPPALLLTYIAIAVCYVRVARARGLGARVLPYAITGITLTVLFTAAWIAARLYLPSHPRQNPFPYWVMVLDRLIAPWGTIGVALLVLARLERNLGLLVFTLVYLTVALVPIDLGWHWGSQEGTWFLSQQCINGTVLLLGAIGFRLADRRRR</sequence>
<keyword evidence="1" id="KW-0472">Membrane</keyword>
<feature type="transmembrane region" description="Helical" evidence="1">
    <location>
        <begin position="74"/>
        <end position="92"/>
    </location>
</feature>
<feature type="transmembrane region" description="Helical" evidence="1">
    <location>
        <begin position="32"/>
        <end position="54"/>
    </location>
</feature>
<feature type="transmembrane region" description="Helical" evidence="1">
    <location>
        <begin position="199"/>
        <end position="221"/>
    </location>
</feature>
<feature type="transmembrane region" description="Helical" evidence="1">
    <location>
        <begin position="169"/>
        <end position="193"/>
    </location>
</feature>
<name>A0ABP8D9F1_9ACTN</name>
<keyword evidence="3" id="KW-1185">Reference proteome</keyword>